<comment type="caution">
    <text evidence="8">Lacks conserved residue(s) required for the propagation of feature annotation.</text>
</comment>
<feature type="disulfide bond" evidence="8">
    <location>
        <begin position="1068"/>
        <end position="1077"/>
    </location>
</feature>
<evidence type="ECO:0000313" key="14">
    <source>
        <dbReference type="EMBL" id="CDG71418.1"/>
    </source>
</evidence>
<keyword evidence="2" id="KW-0964">Secreted</keyword>
<feature type="domain" description="Laminin EGF-like" evidence="11">
    <location>
        <begin position="390"/>
        <end position="436"/>
    </location>
</feature>
<name>T2MGL2_HYDVU</name>
<dbReference type="SMART" id="SM00181">
    <property type="entry name" value="EGF"/>
    <property type="match status" value="11"/>
</dbReference>
<evidence type="ECO:0000256" key="10">
    <source>
        <dbReference type="SAM" id="SignalP"/>
    </source>
</evidence>
<comment type="subcellular location">
    <subcellularLocation>
        <location evidence="1">Secreted</location>
    </subcellularLocation>
</comment>
<feature type="disulfide bond" evidence="8">
    <location>
        <begin position="531"/>
        <end position="543"/>
    </location>
</feature>
<evidence type="ECO:0000259" key="11">
    <source>
        <dbReference type="PROSITE" id="PS50027"/>
    </source>
</evidence>
<dbReference type="CDD" id="cd00055">
    <property type="entry name" value="EGF_Lam"/>
    <property type="match status" value="10"/>
</dbReference>
<dbReference type="InterPro" id="IPR056863">
    <property type="entry name" value="LMN_ATRN_NET-like_EGF"/>
</dbReference>
<dbReference type="SMART" id="SM00281">
    <property type="entry name" value="LamB"/>
    <property type="match status" value="1"/>
</dbReference>
<dbReference type="SUPFAM" id="SSF57196">
    <property type="entry name" value="EGF/Laminin"/>
    <property type="match status" value="6"/>
</dbReference>
<proteinExistence type="evidence at transcript level"/>
<dbReference type="PANTHER" id="PTHR10574">
    <property type="entry name" value="NETRIN/LAMININ-RELATED"/>
    <property type="match status" value="1"/>
</dbReference>
<dbReference type="GO" id="GO:0009887">
    <property type="term" value="P:animal organ morphogenesis"/>
    <property type="evidence" value="ECO:0007669"/>
    <property type="project" value="TreeGrafter"/>
</dbReference>
<gene>
    <name evidence="14" type="primary">LAMC1</name>
</gene>
<feature type="chain" id="PRO_5004603854" evidence="10">
    <location>
        <begin position="21"/>
        <end position="1794"/>
    </location>
</feature>
<evidence type="ECO:0000256" key="8">
    <source>
        <dbReference type="PROSITE-ProRule" id="PRU00460"/>
    </source>
</evidence>
<feature type="disulfide bond" evidence="8">
    <location>
        <begin position="1000"/>
        <end position="1012"/>
    </location>
</feature>
<dbReference type="Pfam" id="PF00055">
    <property type="entry name" value="Laminin_N"/>
    <property type="match status" value="1"/>
</dbReference>
<evidence type="ECO:0000259" key="13">
    <source>
        <dbReference type="PROSITE" id="PS51117"/>
    </source>
</evidence>
<dbReference type="FunFam" id="2.10.25.10:FF:000067">
    <property type="entry name" value="Laminin subunit gamma 1"/>
    <property type="match status" value="1"/>
</dbReference>
<evidence type="ECO:0000256" key="4">
    <source>
        <dbReference type="ARBA" id="ARBA00022737"/>
    </source>
</evidence>
<feature type="non-terminal residue" evidence="14">
    <location>
        <position position="1"/>
    </location>
</feature>
<feature type="domain" description="Laminin N-terminal" evidence="13">
    <location>
        <begin position="39"/>
        <end position="277"/>
    </location>
</feature>
<sequence length="1794" mass="198932">MNFSLLSVFISLNFVSYIFNQDVEPEYGRAIQCKRDDGVSQRCMPVFENIAFDKDIVANNTCGLHKPEQYCVQTGTSGAKKICDYCDDKNPGQRHPANLMTDIKLEENPTWWQSETLLENKKGVHLILDLKKKYHVAFIRIRFHTIRPHSFSIYKKSTYNPNEEWVPYQYYSRTCEETYGVPNKATVSISNQKVALCTDEYSGLIPLSGGNVAFLTLDNRPGKSEFDKYKELQDWVTVTALKINLDQLNTFGDEVFGDPKVLKSYYFAVSDIAVGGRCHCHGHASTCAHLQGKLYCECDHNTAGMDCEKCLPLFNDRPWRAAQDSANPCKACDCNGLADECVFDEQLWIDSSYQSGGRCINCQKNTAGIHCEKCKDNHYRRDGEIACHPCGCNKVGSRTSSCSSEGRCVCHSGVIGDKCDQCKSGYYDFSPKGCSRCDCDVQGSIGVNCDATGQCQCKENVIGKRCNQCAPNHFDLDARIQTNCAMWSEIETVRLPETISVGNEFMKMFSIRVLVFAVTRVGRIMYLNSRCDCDVQGSIGVNCDATGQCQCKENVIGKRCNQCAPNHFDLDARNPKGCKACFCYGHGISCEGVKGVGKKIITSSFDSDADGWTLQDELGNDYSKNIQWDSNGRYVLIKSIPNKVLYMVAPKKFLGNRLSSYAKSFSFLYGIFLQNGDPDLQTSDKDIIFEGDGEPEGMPTFDFQKLLSNVTAIKIRVTYLYPRSGAINDIMLESTQYVSPDSDGQVFWQEKCVSKQGHTGDLSENCEIGYNRAEPGSGPFGKCVPCRCNNHTNYCHPETGECKCEDNTSGKNCENCLEGYYGNPTNGHADDCKLCPCIFGSQCILISDHIKCTNCPVGHTGDLCEICDDGYFGIPTKNVKSSRCQKCDCNENVDLNAIGNCDHKTGECKKCIYNTMNGPEKKCELCSVGYYGDALAEPKGNCTACKCFESGTIVPLGFKSGDPIPCDSNGNCQCRKNVLGKQCNTCPSGHWNIEAGCEKCECNQIGSIGNECDIKTGSCKCKPGVTGRKCDQCSTGFYQFSLTGCEACNCHPEGSKNQNCSSTGICDCLPGVLGLKCDKCPENKYNLSLGCTDCPPCFKLIQVVVNQIREKLFNFEGVKNNISAVSELNIRDADFESALNALRKEVDSLYTKVLQLSKDDKALFEFFKSLSEKFMHLNDIIVGLETMVSKSEGAATTSMTKTKEAEDIIELIKKLLKEIEDKIKNNKDHVNSHSVNTNMQNDTAKILKEIAEEARKLANRQEKESNEVNQIAITAYNISVDALEQAQNAKTVEEKLYNKLVNMDKNFEESMTIANEALSLIYKTKNNSLTVLEDAKDLILEAKKDLPDFMINKTLEFIFFQARKLANRQEKESNEVNQIAITAYNISVDALEQAQNAKTVEEKLYNKLVNMDKNFEESMTIANEALSLIYKTKNNSLTVLEDAKDLILEAKKDLPDFMINKTLDKTSVIKNSSNELNENSLSLTNENAVIVSNLQISEKEARDLMEKGVSLRNQSDELHLLAINASQEAANAQAIGAKVAKEAQDMLETLKGFNENIKRSKANASEALKLIPLIEKLIADANITGKIASENADMSIVDTTASLSLSRDAVKSVSQANIDLDDIISQLRALLNEITSFVSNELNTTNKNIHSVDKSLDVYRKQAQSEAAAIEDASSKILFAKLNASKAQSDLSNSLDDVEELVATIENLNFIDMPTLLAAESRLANASAIIKGQIASDINYLEIKLKEQESLITQYNLDLEPLRKASQKTEQLFDFIPRESCYKPESKLEGGDQP</sequence>
<keyword evidence="9" id="KW-0175">Coiled coil</keyword>
<dbReference type="Pfam" id="PF00053">
    <property type="entry name" value="EGF_laminin"/>
    <property type="match status" value="10"/>
</dbReference>
<evidence type="ECO:0000256" key="6">
    <source>
        <dbReference type="ARBA" id="ARBA00023180"/>
    </source>
</evidence>
<feature type="domain" description="Laminin EGF-like" evidence="11">
    <location>
        <begin position="1048"/>
        <end position="1096"/>
    </location>
</feature>
<dbReference type="InterPro" id="IPR008211">
    <property type="entry name" value="Laminin_N"/>
</dbReference>
<feature type="disulfide bond" evidence="8">
    <location>
        <begin position="437"/>
        <end position="449"/>
    </location>
</feature>
<feature type="disulfide bond" evidence="8">
    <location>
        <begin position="1048"/>
        <end position="1060"/>
    </location>
</feature>
<dbReference type="SMART" id="SM00136">
    <property type="entry name" value="LamNT"/>
    <property type="match status" value="1"/>
</dbReference>
<dbReference type="FunFam" id="2.10.25.10:FF:000051">
    <property type="entry name" value="Laminin subunit alpha 4"/>
    <property type="match status" value="1"/>
</dbReference>
<dbReference type="FunFam" id="2.10.25.10:FF:000166">
    <property type="entry name" value="laminin subunit gamma-1"/>
    <property type="match status" value="1"/>
</dbReference>
<evidence type="ECO:0000256" key="9">
    <source>
        <dbReference type="SAM" id="Coils"/>
    </source>
</evidence>
<dbReference type="PROSITE" id="PS51115">
    <property type="entry name" value="LAMININ_IVA"/>
    <property type="match status" value="1"/>
</dbReference>
<feature type="disulfide bond" evidence="8">
    <location>
        <begin position="804"/>
        <end position="813"/>
    </location>
</feature>
<evidence type="ECO:0000256" key="7">
    <source>
        <dbReference type="ARBA" id="ARBA00023292"/>
    </source>
</evidence>
<evidence type="ECO:0000256" key="3">
    <source>
        <dbReference type="ARBA" id="ARBA00022729"/>
    </source>
</evidence>
<dbReference type="GO" id="GO:0005576">
    <property type="term" value="C:extracellular region"/>
    <property type="evidence" value="ECO:0007669"/>
    <property type="project" value="UniProtKB-SubCell"/>
</dbReference>
<dbReference type="FunFam" id="2.10.25.10:FF:000307">
    <property type="entry name" value="Basement membrane-specific heparan sulfate proteoglycan core protein"/>
    <property type="match status" value="1"/>
</dbReference>
<feature type="disulfide bond" evidence="8">
    <location>
        <begin position="1021"/>
        <end position="1030"/>
    </location>
</feature>
<dbReference type="InterPro" id="IPR000034">
    <property type="entry name" value="Laminin_IV"/>
</dbReference>
<evidence type="ECO:0000259" key="12">
    <source>
        <dbReference type="PROSITE" id="PS51115"/>
    </source>
</evidence>
<dbReference type="PROSITE" id="PS50027">
    <property type="entry name" value="EGF_LAM_2"/>
    <property type="match status" value="6"/>
</dbReference>
<dbReference type="SMART" id="SM00180">
    <property type="entry name" value="EGF_Lam"/>
    <property type="match status" value="11"/>
</dbReference>
<dbReference type="EMBL" id="HAAD01005186">
    <property type="protein sequence ID" value="CDG71418.1"/>
    <property type="molecule type" value="mRNA"/>
</dbReference>
<dbReference type="Gene3D" id="2.10.25.10">
    <property type="entry name" value="Laminin"/>
    <property type="match status" value="10"/>
</dbReference>
<keyword evidence="7 8" id="KW-0424">Laminin EGF-like domain</keyword>
<dbReference type="FunFam" id="2.10.25.10:FF:000188">
    <property type="entry name" value="Laminin subunit gamma 2"/>
    <property type="match status" value="1"/>
</dbReference>
<dbReference type="FunFam" id="2.10.25.10:FF:000011">
    <property type="entry name" value="Cadherin EGF LAG seven-pass G-type receptor"/>
    <property type="match status" value="1"/>
</dbReference>
<feature type="domain" description="Laminin EGF-like" evidence="11">
    <location>
        <begin position="531"/>
        <end position="580"/>
    </location>
</feature>
<dbReference type="InterPro" id="IPR009030">
    <property type="entry name" value="Growth_fac_rcpt_cys_sf"/>
</dbReference>
<feature type="domain" description="Laminin EGF-like" evidence="11">
    <location>
        <begin position="437"/>
        <end position="486"/>
    </location>
</feature>
<dbReference type="FunFam" id="2.10.25.10:FF:000094">
    <property type="entry name" value="Laminin subunit alpha-2"/>
    <property type="match status" value="1"/>
</dbReference>
<feature type="disulfide bond" evidence="8">
    <location>
        <begin position="1002"/>
        <end position="1019"/>
    </location>
</feature>
<feature type="disulfide bond" evidence="8">
    <location>
        <begin position="1080"/>
        <end position="1094"/>
    </location>
</feature>
<feature type="disulfide bond" evidence="8">
    <location>
        <begin position="410"/>
        <end position="419"/>
    </location>
</feature>
<keyword evidence="5 8" id="KW-1015">Disulfide bond</keyword>
<dbReference type="GO" id="GO:0005604">
    <property type="term" value="C:basement membrane"/>
    <property type="evidence" value="ECO:0007669"/>
    <property type="project" value="UniProtKB-ARBA"/>
</dbReference>
<protein>
    <submittedName>
        <fullName evidence="14">Laminin subunit gamma-1</fullName>
    </submittedName>
</protein>
<feature type="disulfide bond" evidence="8">
    <location>
        <begin position="551"/>
        <end position="560"/>
    </location>
</feature>
<dbReference type="PROSITE" id="PS01248">
    <property type="entry name" value="EGF_LAM_1"/>
    <property type="match status" value="5"/>
</dbReference>
<feature type="domain" description="Laminin IV type A" evidence="12">
    <location>
        <begin position="607"/>
        <end position="751"/>
    </location>
</feature>
<dbReference type="InterPro" id="IPR050440">
    <property type="entry name" value="Laminin/Netrin_ECM"/>
</dbReference>
<dbReference type="GO" id="GO:0009888">
    <property type="term" value="P:tissue development"/>
    <property type="evidence" value="ECO:0007669"/>
    <property type="project" value="TreeGrafter"/>
</dbReference>
<dbReference type="SUPFAM" id="SSF57184">
    <property type="entry name" value="Growth factor receptor domain"/>
    <property type="match status" value="1"/>
</dbReference>
<dbReference type="InterPro" id="IPR002049">
    <property type="entry name" value="LE_dom"/>
</dbReference>
<accession>T2MGL2</accession>
<keyword evidence="4" id="KW-0677">Repeat</keyword>
<dbReference type="Pfam" id="PF24973">
    <property type="entry name" value="EGF_LMN_ATRN"/>
    <property type="match status" value="1"/>
</dbReference>
<dbReference type="InterPro" id="IPR000742">
    <property type="entry name" value="EGF"/>
</dbReference>
<feature type="disulfide bond" evidence="8">
    <location>
        <begin position="390"/>
        <end position="402"/>
    </location>
</feature>
<dbReference type="PRINTS" id="PR00011">
    <property type="entry name" value="EGFLAMININ"/>
</dbReference>
<feature type="domain" description="Laminin EGF-like" evidence="11">
    <location>
        <begin position="786"/>
        <end position="834"/>
    </location>
</feature>
<evidence type="ECO:0000256" key="5">
    <source>
        <dbReference type="ARBA" id="ARBA00023157"/>
    </source>
</evidence>
<dbReference type="PROSITE" id="PS51117">
    <property type="entry name" value="LAMININ_NTER"/>
    <property type="match status" value="1"/>
</dbReference>
<feature type="coiled-coil region" evidence="9">
    <location>
        <begin position="1202"/>
        <end position="1271"/>
    </location>
</feature>
<evidence type="ECO:0000256" key="2">
    <source>
        <dbReference type="ARBA" id="ARBA00022525"/>
    </source>
</evidence>
<organism evidence="14">
    <name type="scientific">Hydra vulgaris</name>
    <name type="common">Hydra</name>
    <name type="synonym">Hydra attenuata</name>
    <dbReference type="NCBI Taxonomy" id="6087"/>
    <lineage>
        <taxon>Eukaryota</taxon>
        <taxon>Metazoa</taxon>
        <taxon>Cnidaria</taxon>
        <taxon>Hydrozoa</taxon>
        <taxon>Hydroidolina</taxon>
        <taxon>Anthoathecata</taxon>
        <taxon>Aplanulata</taxon>
        <taxon>Hydridae</taxon>
        <taxon>Hydra</taxon>
    </lineage>
</organism>
<dbReference type="OrthoDB" id="430826at2759"/>
<dbReference type="PANTHER" id="PTHR10574:SF435">
    <property type="entry name" value="LAMININ SUBUNIT GAMMA-1"/>
    <property type="match status" value="1"/>
</dbReference>
<feature type="signal peptide" evidence="10">
    <location>
        <begin position="1"/>
        <end position="20"/>
    </location>
</feature>
<dbReference type="Gene3D" id="2.60.120.260">
    <property type="entry name" value="Galactose-binding domain-like"/>
    <property type="match status" value="1"/>
</dbReference>
<reference evidence="14" key="1">
    <citation type="journal article" date="2013" name="Genome Biol. Evol.">
        <title>Punctuated emergences of genetic and phenotypic innovations in eumetazoan, bilaterian, euteleostome, and hominidae ancestors.</title>
        <authorList>
            <person name="Wenger Y."/>
            <person name="Galliot B."/>
        </authorList>
    </citation>
    <scope>NUCLEOTIDE SEQUENCE</scope>
    <source>
        <tissue evidence="14">Whole animals</tissue>
    </source>
</reference>
<keyword evidence="6" id="KW-0325">Glycoprotein</keyword>
<feature type="disulfide bond" evidence="8">
    <location>
        <begin position="457"/>
        <end position="466"/>
    </location>
</feature>
<keyword evidence="3 10" id="KW-0732">Signal</keyword>
<evidence type="ECO:0000256" key="1">
    <source>
        <dbReference type="ARBA" id="ARBA00004613"/>
    </source>
</evidence>
<feature type="domain" description="Laminin EGF-like" evidence="11">
    <location>
        <begin position="1000"/>
        <end position="1047"/>
    </location>
</feature>